<dbReference type="InterPro" id="IPR003593">
    <property type="entry name" value="AAA+_ATPase"/>
</dbReference>
<dbReference type="EMBL" id="JBHSGN010000036">
    <property type="protein sequence ID" value="MFC4672920.1"/>
    <property type="molecule type" value="Genomic_DNA"/>
</dbReference>
<comment type="caution">
    <text evidence="6">The sequence shown here is derived from an EMBL/GenBank/DDBJ whole genome shotgun (WGS) entry which is preliminary data.</text>
</comment>
<keyword evidence="3 6" id="KW-0067">ATP-binding</keyword>
<reference evidence="7" key="1">
    <citation type="journal article" date="2019" name="Int. J. Syst. Evol. Microbiol.">
        <title>The Global Catalogue of Microorganisms (GCM) 10K type strain sequencing project: providing services to taxonomists for standard genome sequencing and annotation.</title>
        <authorList>
            <consortium name="The Broad Institute Genomics Platform"/>
            <consortium name="The Broad Institute Genome Sequencing Center for Infectious Disease"/>
            <person name="Wu L."/>
            <person name="Ma J."/>
        </authorList>
    </citation>
    <scope>NUCLEOTIDE SEQUENCE [LARGE SCALE GENOMIC DNA]</scope>
    <source>
        <strain evidence="7">CCUG 66188</strain>
    </source>
</reference>
<gene>
    <name evidence="6" type="ORF">ACFO6W_04360</name>
</gene>
<evidence type="ECO:0000256" key="4">
    <source>
        <dbReference type="SAM" id="Coils"/>
    </source>
</evidence>
<dbReference type="InterPro" id="IPR027417">
    <property type="entry name" value="P-loop_NTPase"/>
</dbReference>
<protein>
    <submittedName>
        <fullName evidence="6">ATP-binding protein</fullName>
    </submittedName>
</protein>
<evidence type="ECO:0000256" key="3">
    <source>
        <dbReference type="ARBA" id="ARBA00022840"/>
    </source>
</evidence>
<organism evidence="6 7">
    <name type="scientific">Dysgonomonas termitidis</name>
    <dbReference type="NCBI Taxonomy" id="1516126"/>
    <lineage>
        <taxon>Bacteria</taxon>
        <taxon>Pseudomonadati</taxon>
        <taxon>Bacteroidota</taxon>
        <taxon>Bacteroidia</taxon>
        <taxon>Bacteroidales</taxon>
        <taxon>Dysgonomonadaceae</taxon>
        <taxon>Dysgonomonas</taxon>
    </lineage>
</organism>
<dbReference type="InterPro" id="IPR003959">
    <property type="entry name" value="ATPase_AAA_core"/>
</dbReference>
<accession>A0ABV9KSH8</accession>
<dbReference type="GO" id="GO:0005524">
    <property type="term" value="F:ATP binding"/>
    <property type="evidence" value="ECO:0007669"/>
    <property type="project" value="UniProtKB-KW"/>
</dbReference>
<keyword evidence="2" id="KW-0547">Nucleotide-binding</keyword>
<feature type="domain" description="AAA+ ATPase" evidence="5">
    <location>
        <begin position="349"/>
        <end position="488"/>
    </location>
</feature>
<dbReference type="Pfam" id="PF00004">
    <property type="entry name" value="AAA"/>
    <property type="match status" value="1"/>
</dbReference>
<dbReference type="SUPFAM" id="SSF52540">
    <property type="entry name" value="P-loop containing nucleoside triphosphate hydrolases"/>
    <property type="match status" value="1"/>
</dbReference>
<evidence type="ECO:0000256" key="1">
    <source>
        <dbReference type="ARBA" id="ARBA00006914"/>
    </source>
</evidence>
<feature type="coiled-coil region" evidence="4">
    <location>
        <begin position="158"/>
        <end position="185"/>
    </location>
</feature>
<evidence type="ECO:0000256" key="2">
    <source>
        <dbReference type="ARBA" id="ARBA00022741"/>
    </source>
</evidence>
<evidence type="ECO:0000313" key="7">
    <source>
        <dbReference type="Proteomes" id="UP001596023"/>
    </source>
</evidence>
<proteinExistence type="inferred from homology"/>
<dbReference type="InterPro" id="IPR050221">
    <property type="entry name" value="26S_Proteasome_ATPase"/>
</dbReference>
<evidence type="ECO:0000259" key="5">
    <source>
        <dbReference type="SMART" id="SM00382"/>
    </source>
</evidence>
<dbReference type="PANTHER" id="PTHR23073">
    <property type="entry name" value="26S PROTEASOME REGULATORY SUBUNIT"/>
    <property type="match status" value="1"/>
</dbReference>
<dbReference type="SMART" id="SM00382">
    <property type="entry name" value="AAA"/>
    <property type="match status" value="1"/>
</dbReference>
<sequence length="567" mass="65721">MRQLNITQKGESINKKVDKKTPKTILDHIECIVELVENSGLSKEFYRKAKKSIDFVAGKMGLTMNQAVLFAIFIEKCDDSRIYVSDFSKLIGCRLVRIIGLMSDIDELEKRYLVRCKRSDSQKSYRVPVDVVNTLKQDIAYTPESTRGLTTKELFKHINRLFNEREDYEISCAALLEELQSLLEDNRSLLFCRQVKEYEKICEDKNDFLLLLLFCHRFANLDDDCVGFHDFEDLYDEKWIFRGMKSNLQKGHSELVRNNILEYFNDNGFGDREYFSISTVAKEKLFAELDIKVQQAEGKKNLILHDSITAKQLFYNKREQSQIEQLAALLHKDHFQSVQEKLEKGGMRKGFACLFHGAPGTGKTETVYQIAYSTGRDIMMVDISETKSMWYGESEKRIKKIFDSYRGYLKTCEIAPILLFNEADAVIGKRKDTGRGSIDQTENAMQNILLQEMENLEGIMIATTNLTQNLDKAFERRFLYKIEFDKPCVEAKEKIWHTMLPVLSGQERLELANDYNFSGGQIENIVRKYTVDSILNGITPTIEAVHSYCRNEFLCKDEERKRVGFTK</sequence>
<dbReference type="CDD" id="cd19481">
    <property type="entry name" value="RecA-like_protease"/>
    <property type="match status" value="1"/>
</dbReference>
<keyword evidence="7" id="KW-1185">Reference proteome</keyword>
<dbReference type="RefSeq" id="WP_379994143.1">
    <property type="nucleotide sequence ID" value="NZ_JBHSGN010000036.1"/>
</dbReference>
<evidence type="ECO:0000313" key="6">
    <source>
        <dbReference type="EMBL" id="MFC4672920.1"/>
    </source>
</evidence>
<comment type="similarity">
    <text evidence="1">Belongs to the AAA ATPase family.</text>
</comment>
<dbReference type="Proteomes" id="UP001596023">
    <property type="component" value="Unassembled WGS sequence"/>
</dbReference>
<name>A0ABV9KSH8_9BACT</name>
<keyword evidence="4" id="KW-0175">Coiled coil</keyword>
<dbReference type="Gene3D" id="3.40.50.300">
    <property type="entry name" value="P-loop containing nucleotide triphosphate hydrolases"/>
    <property type="match status" value="1"/>
</dbReference>